<evidence type="ECO:0000313" key="1">
    <source>
        <dbReference type="EMBL" id="KAK3956267.1"/>
    </source>
</evidence>
<dbReference type="AlphaFoldDB" id="A0AAN6SJ57"/>
<sequence>MGFVFRRFRSWGLLGFLLSLHVHFQFFLVTLISRTARCRSTVLSLEIGIRKGKEKARLRMSVNCIHVFFYTLNPAFSLPLRIPVSFQSTVDLQHMGSAPKILSHITITNSLDVESIPHVMCGVCIYLMKYIPT</sequence>
<reference evidence="1" key="1">
    <citation type="journal article" date="2023" name="Mol. Phylogenet. Evol.">
        <title>Genome-scale phylogeny and comparative genomics of the fungal order Sordariales.</title>
        <authorList>
            <person name="Hensen N."/>
            <person name="Bonometti L."/>
            <person name="Westerberg I."/>
            <person name="Brannstrom I.O."/>
            <person name="Guillou S."/>
            <person name="Cros-Aarteil S."/>
            <person name="Calhoun S."/>
            <person name="Haridas S."/>
            <person name="Kuo A."/>
            <person name="Mondo S."/>
            <person name="Pangilinan J."/>
            <person name="Riley R."/>
            <person name="LaButti K."/>
            <person name="Andreopoulos B."/>
            <person name="Lipzen A."/>
            <person name="Chen C."/>
            <person name="Yan M."/>
            <person name="Daum C."/>
            <person name="Ng V."/>
            <person name="Clum A."/>
            <person name="Steindorff A."/>
            <person name="Ohm R.A."/>
            <person name="Martin F."/>
            <person name="Silar P."/>
            <person name="Natvig D.O."/>
            <person name="Lalanne C."/>
            <person name="Gautier V."/>
            <person name="Ament-Velasquez S.L."/>
            <person name="Kruys A."/>
            <person name="Hutchinson M.I."/>
            <person name="Powell A.J."/>
            <person name="Barry K."/>
            <person name="Miller A.N."/>
            <person name="Grigoriev I.V."/>
            <person name="Debuchy R."/>
            <person name="Gladieux P."/>
            <person name="Hiltunen Thoren M."/>
            <person name="Johannesson H."/>
        </authorList>
    </citation>
    <scope>NUCLEOTIDE SEQUENCE</scope>
    <source>
        <strain evidence="1">CBS 626.80</strain>
    </source>
</reference>
<organism evidence="1 2">
    <name type="scientific">Pseudoneurospora amorphoporcata</name>
    <dbReference type="NCBI Taxonomy" id="241081"/>
    <lineage>
        <taxon>Eukaryota</taxon>
        <taxon>Fungi</taxon>
        <taxon>Dikarya</taxon>
        <taxon>Ascomycota</taxon>
        <taxon>Pezizomycotina</taxon>
        <taxon>Sordariomycetes</taxon>
        <taxon>Sordariomycetidae</taxon>
        <taxon>Sordariales</taxon>
        <taxon>Sordariaceae</taxon>
        <taxon>Pseudoneurospora</taxon>
    </lineage>
</organism>
<keyword evidence="2" id="KW-1185">Reference proteome</keyword>
<accession>A0AAN6SJ57</accession>
<name>A0AAN6SJ57_9PEZI</name>
<dbReference type="EMBL" id="MU859067">
    <property type="protein sequence ID" value="KAK3956267.1"/>
    <property type="molecule type" value="Genomic_DNA"/>
</dbReference>
<proteinExistence type="predicted"/>
<comment type="caution">
    <text evidence="1">The sequence shown here is derived from an EMBL/GenBank/DDBJ whole genome shotgun (WGS) entry which is preliminary data.</text>
</comment>
<dbReference type="Proteomes" id="UP001303222">
    <property type="component" value="Unassembled WGS sequence"/>
</dbReference>
<protein>
    <submittedName>
        <fullName evidence="1">Uncharacterized protein</fullName>
    </submittedName>
</protein>
<evidence type="ECO:0000313" key="2">
    <source>
        <dbReference type="Proteomes" id="UP001303222"/>
    </source>
</evidence>
<reference evidence="1" key="2">
    <citation type="submission" date="2023-06" db="EMBL/GenBank/DDBJ databases">
        <authorList>
            <consortium name="Lawrence Berkeley National Laboratory"/>
            <person name="Mondo S.J."/>
            <person name="Hensen N."/>
            <person name="Bonometti L."/>
            <person name="Westerberg I."/>
            <person name="Brannstrom I.O."/>
            <person name="Guillou S."/>
            <person name="Cros-Aarteil S."/>
            <person name="Calhoun S."/>
            <person name="Haridas S."/>
            <person name="Kuo A."/>
            <person name="Pangilinan J."/>
            <person name="Riley R."/>
            <person name="Labutti K."/>
            <person name="Andreopoulos B."/>
            <person name="Lipzen A."/>
            <person name="Chen C."/>
            <person name="Yanf M."/>
            <person name="Daum C."/>
            <person name="Ng V."/>
            <person name="Clum A."/>
            <person name="Steindorff A."/>
            <person name="Ohm R."/>
            <person name="Martin F."/>
            <person name="Silar P."/>
            <person name="Natvig D."/>
            <person name="Lalanne C."/>
            <person name="Gautier V."/>
            <person name="Ament-Velasquez S.L."/>
            <person name="Kruys A."/>
            <person name="Hutchinson M.I."/>
            <person name="Powell A.J."/>
            <person name="Barry K."/>
            <person name="Miller A.N."/>
            <person name="Grigoriev I.V."/>
            <person name="Debuchy R."/>
            <person name="Gladieux P."/>
            <person name="Thoren M.H."/>
            <person name="Johannesson H."/>
        </authorList>
    </citation>
    <scope>NUCLEOTIDE SEQUENCE</scope>
    <source>
        <strain evidence="1">CBS 626.80</strain>
    </source>
</reference>
<gene>
    <name evidence="1" type="ORF">QBC32DRAFT_147834</name>
</gene>